<sequence>MSEDRELTRLENEWKNRLDRFTSPEPTREQTFNLIEKLKNHEVKPVDLRVELEARQAAQPALTKIANLFLSQWSFYGTTSWLLTGAVMLLLTIMISVSAGSEMTGFMTWIKWITLVVIAIMGYAFRSKNEGNDIIEKLSYHTLAQQMFARFIIVMGLQLALIFSLGFFILGKASSLLYISGSFTPIFFFGVIGFISTMWLGQKVGVLITLLIWLIQLIFDQQLKSASMFQLPWNEHFYLINAAILALSSLLLCSLLLKNGRSRDFK</sequence>
<comment type="caution">
    <text evidence="2">The sequence shown here is derived from an EMBL/GenBank/DDBJ whole genome shotgun (WGS) entry which is preliminary data.</text>
</comment>
<name>A0ABS4IQ99_9BACL</name>
<feature type="transmembrane region" description="Helical" evidence="1">
    <location>
        <begin position="109"/>
        <end position="126"/>
    </location>
</feature>
<proteinExistence type="predicted"/>
<keyword evidence="1" id="KW-1133">Transmembrane helix</keyword>
<organism evidence="2 3">
    <name type="scientific">Paenibacillus eucommiae</name>
    <dbReference type="NCBI Taxonomy" id="1355755"/>
    <lineage>
        <taxon>Bacteria</taxon>
        <taxon>Bacillati</taxon>
        <taxon>Bacillota</taxon>
        <taxon>Bacilli</taxon>
        <taxon>Bacillales</taxon>
        <taxon>Paenibacillaceae</taxon>
        <taxon>Paenibacillus</taxon>
    </lineage>
</organism>
<keyword evidence="3" id="KW-1185">Reference proteome</keyword>
<keyword evidence="1" id="KW-0812">Transmembrane</keyword>
<feature type="transmembrane region" description="Helical" evidence="1">
    <location>
        <begin position="176"/>
        <end position="197"/>
    </location>
</feature>
<feature type="transmembrane region" description="Helical" evidence="1">
    <location>
        <begin position="204"/>
        <end position="219"/>
    </location>
</feature>
<keyword evidence="1" id="KW-0472">Membrane</keyword>
<dbReference type="RefSeq" id="WP_209970514.1">
    <property type="nucleotide sequence ID" value="NZ_JAGGLB010000003.1"/>
</dbReference>
<protein>
    <recommendedName>
        <fullName evidence="4">Permease</fullName>
    </recommendedName>
</protein>
<feature type="transmembrane region" description="Helical" evidence="1">
    <location>
        <begin position="147"/>
        <end position="170"/>
    </location>
</feature>
<dbReference type="Proteomes" id="UP001519287">
    <property type="component" value="Unassembled WGS sequence"/>
</dbReference>
<evidence type="ECO:0008006" key="4">
    <source>
        <dbReference type="Google" id="ProtNLM"/>
    </source>
</evidence>
<evidence type="ECO:0000313" key="2">
    <source>
        <dbReference type="EMBL" id="MBP1989705.1"/>
    </source>
</evidence>
<dbReference type="EMBL" id="JAGGLB010000003">
    <property type="protein sequence ID" value="MBP1989705.1"/>
    <property type="molecule type" value="Genomic_DNA"/>
</dbReference>
<accession>A0ABS4IQ99</accession>
<reference evidence="2 3" key="1">
    <citation type="submission" date="2021-03" db="EMBL/GenBank/DDBJ databases">
        <title>Genomic Encyclopedia of Type Strains, Phase IV (KMG-IV): sequencing the most valuable type-strain genomes for metagenomic binning, comparative biology and taxonomic classification.</title>
        <authorList>
            <person name="Goeker M."/>
        </authorList>
    </citation>
    <scope>NUCLEOTIDE SEQUENCE [LARGE SCALE GENOMIC DNA]</scope>
    <source>
        <strain evidence="2 3">DSM 26048</strain>
    </source>
</reference>
<gene>
    <name evidence="2" type="ORF">J2Z66_001303</name>
</gene>
<evidence type="ECO:0000313" key="3">
    <source>
        <dbReference type="Proteomes" id="UP001519287"/>
    </source>
</evidence>
<feature type="transmembrane region" description="Helical" evidence="1">
    <location>
        <begin position="73"/>
        <end position="97"/>
    </location>
</feature>
<evidence type="ECO:0000256" key="1">
    <source>
        <dbReference type="SAM" id="Phobius"/>
    </source>
</evidence>
<feature type="transmembrane region" description="Helical" evidence="1">
    <location>
        <begin position="239"/>
        <end position="257"/>
    </location>
</feature>